<dbReference type="OrthoDB" id="2613420at2"/>
<dbReference type="PATRIC" id="fig|1705565.3.peg.103"/>
<protein>
    <submittedName>
        <fullName evidence="2">Uncharacterized protein</fullName>
    </submittedName>
</protein>
<evidence type="ECO:0000313" key="2">
    <source>
        <dbReference type="EMBL" id="KOR82027.1"/>
    </source>
</evidence>
<evidence type="ECO:0000256" key="1">
    <source>
        <dbReference type="SAM" id="Coils"/>
    </source>
</evidence>
<dbReference type="InterPro" id="IPR058926">
    <property type="entry name" value="YmzB-like"/>
</dbReference>
<proteinExistence type="predicted"/>
<sequence length="112" mass="12696">MNSSIKEVTHWLETKSNHTLHISKQEEKDLDRIELQLERIEHQKHQEQSIDGYGDQDTLMLHGSGIVITAGHEAPLPNNTFLIGLDGFKSADIQDQQVVLSTERGTYFIKAT</sequence>
<name>A0A0M1NIU9_9BACL</name>
<comment type="caution">
    <text evidence="2">The sequence shown here is derived from an EMBL/GenBank/DDBJ whole genome shotgun (WGS) entry which is preliminary data.</text>
</comment>
<evidence type="ECO:0000313" key="3">
    <source>
        <dbReference type="Proteomes" id="UP000036932"/>
    </source>
</evidence>
<dbReference type="AlphaFoldDB" id="A0A0M1NIU9"/>
<dbReference type="RefSeq" id="WP_054404354.1">
    <property type="nucleotide sequence ID" value="NZ_LIUT01000005.1"/>
</dbReference>
<dbReference type="Proteomes" id="UP000036932">
    <property type="component" value="Unassembled WGS sequence"/>
</dbReference>
<reference evidence="3" key="1">
    <citation type="submission" date="2015-08" db="EMBL/GenBank/DDBJ databases">
        <title>Genome sequencing project for genomic taxonomy and phylogenomics of Bacillus-like bacteria.</title>
        <authorList>
            <person name="Liu B."/>
            <person name="Wang J."/>
            <person name="Zhu Y."/>
            <person name="Liu G."/>
            <person name="Chen Q."/>
            <person name="Chen Z."/>
            <person name="Lan J."/>
            <person name="Che J."/>
            <person name="Ge C."/>
            <person name="Shi H."/>
            <person name="Pan Z."/>
            <person name="Liu X."/>
        </authorList>
    </citation>
    <scope>NUCLEOTIDE SEQUENCE [LARGE SCALE GENOMIC DNA]</scope>
    <source>
        <strain evidence="3">FJAT-22460</strain>
    </source>
</reference>
<keyword evidence="1" id="KW-0175">Coiled coil</keyword>
<dbReference type="EMBL" id="LIUT01000005">
    <property type="protein sequence ID" value="KOR82027.1"/>
    <property type="molecule type" value="Genomic_DNA"/>
</dbReference>
<accession>A0A0M1NIU9</accession>
<keyword evidence="3" id="KW-1185">Reference proteome</keyword>
<dbReference type="Pfam" id="PF25846">
    <property type="entry name" value="YmzB"/>
    <property type="match status" value="1"/>
</dbReference>
<organism evidence="2 3">
    <name type="scientific">Paenibacillus solani</name>
    <dbReference type="NCBI Taxonomy" id="1705565"/>
    <lineage>
        <taxon>Bacteria</taxon>
        <taxon>Bacillati</taxon>
        <taxon>Bacillota</taxon>
        <taxon>Bacilli</taxon>
        <taxon>Bacillales</taxon>
        <taxon>Paenibacillaceae</taxon>
        <taxon>Paenibacillus</taxon>
    </lineage>
</organism>
<gene>
    <name evidence="2" type="ORF">AM231_20915</name>
</gene>
<feature type="coiled-coil region" evidence="1">
    <location>
        <begin position="23"/>
        <end position="50"/>
    </location>
</feature>